<dbReference type="PANTHER" id="PTHR37826:SF3">
    <property type="entry name" value="J DOMAIN-CONTAINING PROTEIN"/>
    <property type="match status" value="1"/>
</dbReference>
<feature type="region of interest" description="Disordered" evidence="1">
    <location>
        <begin position="1"/>
        <end position="27"/>
    </location>
</feature>
<evidence type="ECO:0008006" key="5">
    <source>
        <dbReference type="Google" id="ProtNLM"/>
    </source>
</evidence>
<keyword evidence="4" id="KW-1185">Reference proteome</keyword>
<sequence>MPTPPPPPAEDRTAAERGQILEVVDESDVDIEVVEESPPDPAKQPRGSTEFAGHVTDEGKGRVFPCGQCGADLLFHIGTQRMKCEFCNHEQDVAVDESAGIVEQDLRAMLEDLRKKHDEGQESFEGFQEVRCDSCGGDVVFSGTLTSRQCPYCASPIQVDGAHQVEQRIAVDGVMPFQVTQQQAEAALKRWVKSLWFAPTRLKRQGIKSTFNGVYLPYWTFDAMTASTYSGQRGEYYYVTTGTGKNKRRSRRTRWYPASGSFQRFFDDVLIVASNGVKRALVRKLEPWPLDTVAPYNQQMVAGFLARTYDVELPQGFDLGKERIEQAIHADVVGRIGGDTQRVESINTKYGALTFKHLLMPVWLLAYRFKDKPYQVVINAATGEVQGERPWSMWKITLAGLGIVALLIVFWLIFGGSAIFR</sequence>
<protein>
    <recommendedName>
        <fullName evidence="5">DNA-directed RNA polymerase subunit P</fullName>
    </recommendedName>
</protein>
<dbReference type="AlphaFoldDB" id="A0A517R733"/>
<dbReference type="KEGG" id="svp:Pan189_40940"/>
<gene>
    <name evidence="3" type="ORF">Pan189_40940</name>
</gene>
<organism evidence="3 4">
    <name type="scientific">Stratiformator vulcanicus</name>
    <dbReference type="NCBI Taxonomy" id="2527980"/>
    <lineage>
        <taxon>Bacteria</taxon>
        <taxon>Pseudomonadati</taxon>
        <taxon>Planctomycetota</taxon>
        <taxon>Planctomycetia</taxon>
        <taxon>Planctomycetales</taxon>
        <taxon>Planctomycetaceae</taxon>
        <taxon>Stratiformator</taxon>
    </lineage>
</organism>
<dbReference type="RefSeq" id="WP_145365808.1">
    <property type="nucleotide sequence ID" value="NZ_CP036268.1"/>
</dbReference>
<dbReference type="Proteomes" id="UP000317318">
    <property type="component" value="Chromosome"/>
</dbReference>
<proteinExistence type="predicted"/>
<keyword evidence="2" id="KW-0812">Transmembrane</keyword>
<reference evidence="3 4" key="1">
    <citation type="submission" date="2019-02" db="EMBL/GenBank/DDBJ databases">
        <title>Deep-cultivation of Planctomycetes and their phenomic and genomic characterization uncovers novel biology.</title>
        <authorList>
            <person name="Wiegand S."/>
            <person name="Jogler M."/>
            <person name="Boedeker C."/>
            <person name="Pinto D."/>
            <person name="Vollmers J."/>
            <person name="Rivas-Marin E."/>
            <person name="Kohn T."/>
            <person name="Peeters S.H."/>
            <person name="Heuer A."/>
            <person name="Rast P."/>
            <person name="Oberbeckmann S."/>
            <person name="Bunk B."/>
            <person name="Jeske O."/>
            <person name="Meyerdierks A."/>
            <person name="Storesund J.E."/>
            <person name="Kallscheuer N."/>
            <person name="Luecker S."/>
            <person name="Lage O.M."/>
            <person name="Pohl T."/>
            <person name="Merkel B.J."/>
            <person name="Hornburger P."/>
            <person name="Mueller R.-W."/>
            <person name="Bruemmer F."/>
            <person name="Labrenz M."/>
            <person name="Spormann A.M."/>
            <person name="Op den Camp H."/>
            <person name="Overmann J."/>
            <person name="Amann R."/>
            <person name="Jetten M.S.M."/>
            <person name="Mascher T."/>
            <person name="Medema M.H."/>
            <person name="Devos D.P."/>
            <person name="Kaster A.-K."/>
            <person name="Ovreas L."/>
            <person name="Rohde M."/>
            <person name="Galperin M.Y."/>
            <person name="Jogler C."/>
        </authorList>
    </citation>
    <scope>NUCLEOTIDE SEQUENCE [LARGE SCALE GENOMIC DNA]</scope>
    <source>
        <strain evidence="3 4">Pan189</strain>
    </source>
</reference>
<dbReference type="EMBL" id="CP036268">
    <property type="protein sequence ID" value="QDT39685.1"/>
    <property type="molecule type" value="Genomic_DNA"/>
</dbReference>
<accession>A0A517R733</accession>
<dbReference type="PANTHER" id="PTHR37826">
    <property type="entry name" value="FLOTILLIN BAND_7_5 DOMAIN PROTEIN"/>
    <property type="match status" value="1"/>
</dbReference>
<dbReference type="OrthoDB" id="3182597at2"/>
<keyword evidence="2" id="KW-1133">Transmembrane helix</keyword>
<evidence type="ECO:0000256" key="2">
    <source>
        <dbReference type="SAM" id="Phobius"/>
    </source>
</evidence>
<feature type="region of interest" description="Disordered" evidence="1">
    <location>
        <begin position="34"/>
        <end position="53"/>
    </location>
</feature>
<evidence type="ECO:0000313" key="3">
    <source>
        <dbReference type="EMBL" id="QDT39685.1"/>
    </source>
</evidence>
<feature type="transmembrane region" description="Helical" evidence="2">
    <location>
        <begin position="398"/>
        <end position="420"/>
    </location>
</feature>
<evidence type="ECO:0000313" key="4">
    <source>
        <dbReference type="Proteomes" id="UP000317318"/>
    </source>
</evidence>
<keyword evidence="2" id="KW-0472">Membrane</keyword>
<evidence type="ECO:0000256" key="1">
    <source>
        <dbReference type="SAM" id="MobiDB-lite"/>
    </source>
</evidence>
<name>A0A517R733_9PLAN</name>